<evidence type="ECO:0000313" key="15">
    <source>
        <dbReference type="EMBL" id="ARH54688.1"/>
    </source>
</evidence>
<organism evidence="15">
    <name type="scientific">Tachinus subterraneus</name>
    <dbReference type="NCBI Taxonomy" id="879013"/>
    <lineage>
        <taxon>Eukaryota</taxon>
        <taxon>Metazoa</taxon>
        <taxon>Ecdysozoa</taxon>
        <taxon>Arthropoda</taxon>
        <taxon>Hexapoda</taxon>
        <taxon>Insecta</taxon>
        <taxon>Pterygota</taxon>
        <taxon>Neoptera</taxon>
        <taxon>Endopterygota</taxon>
        <taxon>Coleoptera</taxon>
        <taxon>Polyphaga</taxon>
        <taxon>Staphyliniformia</taxon>
        <taxon>Staphylinidae</taxon>
        <taxon>Tachyporinae group</taxon>
        <taxon>Tachyporinae</taxon>
        <taxon>Tachinus</taxon>
    </lineage>
</organism>
<dbReference type="InterPro" id="IPR001694">
    <property type="entry name" value="NADH_UbQ_OxRdtase_su1/FPO"/>
</dbReference>
<evidence type="ECO:0000256" key="9">
    <source>
        <dbReference type="ARBA" id="ARBA00023075"/>
    </source>
</evidence>
<evidence type="ECO:0000256" key="5">
    <source>
        <dbReference type="ARBA" id="ARBA00022448"/>
    </source>
</evidence>
<evidence type="ECO:0000256" key="11">
    <source>
        <dbReference type="ARBA" id="ARBA00023136"/>
    </source>
</evidence>
<dbReference type="InterPro" id="IPR018086">
    <property type="entry name" value="NADH_UbQ_OxRdtase_su1_CS"/>
</dbReference>
<proteinExistence type="inferred from homology"/>
<geneLocation type="mitochondrion" evidence="15"/>
<evidence type="ECO:0000256" key="2">
    <source>
        <dbReference type="ARBA" id="ARBA00004448"/>
    </source>
</evidence>
<evidence type="ECO:0000256" key="13">
    <source>
        <dbReference type="RuleBase" id="RU000473"/>
    </source>
</evidence>
<feature type="transmembrane region" description="Helical" evidence="14">
    <location>
        <begin position="7"/>
        <end position="30"/>
    </location>
</feature>
<evidence type="ECO:0000256" key="12">
    <source>
        <dbReference type="RuleBase" id="RU000471"/>
    </source>
</evidence>
<dbReference type="Pfam" id="PF00146">
    <property type="entry name" value="NADHdh"/>
    <property type="match status" value="1"/>
</dbReference>
<keyword evidence="7" id="KW-0999">Mitochondrion inner membrane</keyword>
<reference evidence="15" key="1">
    <citation type="submission" date="2016-04" db="EMBL/GenBank/DDBJ databases">
        <title>Mitochondria of beetle species.</title>
        <authorList>
            <person name="Hunter A."/>
            <person name="Moriniere J."/>
            <person name="Tang P."/>
            <person name="Linard B."/>
            <person name="Crampton-Platt A."/>
            <person name="Vogler A.P."/>
        </authorList>
    </citation>
    <scope>NUCLEOTIDE SEQUENCE</scope>
</reference>
<keyword evidence="8 14" id="KW-1133">Transmembrane helix</keyword>
<dbReference type="GO" id="GO:0003954">
    <property type="term" value="F:NADH dehydrogenase activity"/>
    <property type="evidence" value="ECO:0007669"/>
    <property type="project" value="TreeGrafter"/>
</dbReference>
<evidence type="ECO:0000256" key="1">
    <source>
        <dbReference type="ARBA" id="ARBA00003257"/>
    </source>
</evidence>
<keyword evidence="5" id="KW-0813">Transport</keyword>
<dbReference type="GO" id="GO:0008137">
    <property type="term" value="F:NADH dehydrogenase (ubiquinone) activity"/>
    <property type="evidence" value="ECO:0007669"/>
    <property type="project" value="UniProtKB-EC"/>
</dbReference>
<evidence type="ECO:0000256" key="14">
    <source>
        <dbReference type="SAM" id="Phobius"/>
    </source>
</evidence>
<evidence type="ECO:0000256" key="8">
    <source>
        <dbReference type="ARBA" id="ARBA00022989"/>
    </source>
</evidence>
<keyword evidence="6 12" id="KW-0812">Transmembrane</keyword>
<sequence>MFLKDLILVFVSSLILIICVLVGVAFLTLLERKVLGYIQIRKGPNKSGFMGIPQPFSDAIKLFSKESVYPMMSNFNSYYFSPIFNLFLSLLLWMCMPFISVLLNFNLGILFFLCCSSLSVYTIMIAGWSSNSNYSMLGGLRSVAQTISYEVSLALILLSFLFLILSLNILDFMKYQKYIWLLFLCLPLSMIWFVSSLAETNRTPFDFAEGESELVSGFNVEYSSGGFALIFLAEYSSILFMSMLCSILFLGSNIDSWFFFLKLSFMSFLWIWVRGTLPRFRYDKLMYLAWKSFLPVSLNYLFFFLGMKLFIFSLFI</sequence>
<protein>
    <recommendedName>
        <fullName evidence="4 13">NADH-ubiquinone oxidoreductase chain 1</fullName>
        <ecNumber evidence="13">7.1.1.2</ecNumber>
    </recommendedName>
</protein>
<keyword evidence="10 13" id="KW-0496">Mitochondrion</keyword>
<accession>A0A343C3U5</accession>
<feature type="transmembrane region" description="Helical" evidence="14">
    <location>
        <begin position="257"/>
        <end position="273"/>
    </location>
</feature>
<dbReference type="PANTHER" id="PTHR11432">
    <property type="entry name" value="NADH DEHYDROGENASE SUBUNIT 1"/>
    <property type="match status" value="1"/>
</dbReference>
<dbReference type="PROSITE" id="PS00668">
    <property type="entry name" value="COMPLEX1_ND1_2"/>
    <property type="match status" value="1"/>
</dbReference>
<feature type="transmembrane region" description="Helical" evidence="14">
    <location>
        <begin position="77"/>
        <end position="95"/>
    </location>
</feature>
<keyword evidence="9 13" id="KW-0830">Ubiquinone</keyword>
<comment type="similarity">
    <text evidence="3 12">Belongs to the complex I subunit 1 family.</text>
</comment>
<name>A0A343C3U5_9COLE</name>
<dbReference type="GO" id="GO:0005743">
    <property type="term" value="C:mitochondrial inner membrane"/>
    <property type="evidence" value="ECO:0007669"/>
    <property type="project" value="UniProtKB-SubCell"/>
</dbReference>
<comment type="catalytic activity">
    <reaction evidence="13">
        <text>a ubiquinone + NADH + 5 H(+)(in) = a ubiquinol + NAD(+) + 4 H(+)(out)</text>
        <dbReference type="Rhea" id="RHEA:29091"/>
        <dbReference type="Rhea" id="RHEA-COMP:9565"/>
        <dbReference type="Rhea" id="RHEA-COMP:9566"/>
        <dbReference type="ChEBI" id="CHEBI:15378"/>
        <dbReference type="ChEBI" id="CHEBI:16389"/>
        <dbReference type="ChEBI" id="CHEBI:17976"/>
        <dbReference type="ChEBI" id="CHEBI:57540"/>
        <dbReference type="ChEBI" id="CHEBI:57945"/>
        <dbReference type="EC" id="7.1.1.2"/>
    </reaction>
</comment>
<dbReference type="PROSITE" id="PS00667">
    <property type="entry name" value="COMPLEX1_ND1_1"/>
    <property type="match status" value="1"/>
</dbReference>
<evidence type="ECO:0000256" key="10">
    <source>
        <dbReference type="ARBA" id="ARBA00023128"/>
    </source>
</evidence>
<feature type="transmembrane region" description="Helical" evidence="14">
    <location>
        <begin position="179"/>
        <end position="198"/>
    </location>
</feature>
<feature type="transmembrane region" description="Helical" evidence="14">
    <location>
        <begin position="227"/>
        <end position="250"/>
    </location>
</feature>
<feature type="transmembrane region" description="Helical" evidence="14">
    <location>
        <begin position="107"/>
        <end position="127"/>
    </location>
</feature>
<feature type="transmembrane region" description="Helical" evidence="14">
    <location>
        <begin position="293"/>
        <end position="315"/>
    </location>
</feature>
<evidence type="ECO:0000256" key="4">
    <source>
        <dbReference type="ARBA" id="ARBA00021009"/>
    </source>
</evidence>
<dbReference type="PANTHER" id="PTHR11432:SF3">
    <property type="entry name" value="NADH-UBIQUINONE OXIDOREDUCTASE CHAIN 1"/>
    <property type="match status" value="1"/>
</dbReference>
<comment type="function">
    <text evidence="1">Core subunit of the mitochondrial membrane respiratory chain NADH dehydrogenase (Complex I) that is believed to belong to the minimal assembly required for catalysis. Complex I functions in the transfer of electrons from NADH to the respiratory chain. The immediate electron acceptor for the enzyme is believed to be ubiquinone.</text>
</comment>
<dbReference type="GO" id="GO:0009060">
    <property type="term" value="P:aerobic respiration"/>
    <property type="evidence" value="ECO:0007669"/>
    <property type="project" value="TreeGrafter"/>
</dbReference>
<evidence type="ECO:0000256" key="6">
    <source>
        <dbReference type="ARBA" id="ARBA00022692"/>
    </source>
</evidence>
<dbReference type="HAMAP" id="MF_01350">
    <property type="entry name" value="NDH1_NuoH"/>
    <property type="match status" value="1"/>
</dbReference>
<keyword evidence="11 14" id="KW-0472">Membrane</keyword>
<dbReference type="AlphaFoldDB" id="A0A343C3U5"/>
<gene>
    <name evidence="15" type="primary">nad1</name>
</gene>
<comment type="subcellular location">
    <subcellularLocation>
        <location evidence="2 12">Mitochondrion inner membrane</location>
        <topology evidence="2 12">Multi-pass membrane protein</topology>
    </subcellularLocation>
</comment>
<feature type="transmembrane region" description="Helical" evidence="14">
    <location>
        <begin position="147"/>
        <end position="167"/>
    </location>
</feature>
<evidence type="ECO:0000256" key="3">
    <source>
        <dbReference type="ARBA" id="ARBA00010535"/>
    </source>
</evidence>
<evidence type="ECO:0000256" key="7">
    <source>
        <dbReference type="ARBA" id="ARBA00022792"/>
    </source>
</evidence>
<keyword evidence="12" id="KW-0520">NAD</keyword>
<dbReference type="EMBL" id="KX087351">
    <property type="protein sequence ID" value="ARH54688.1"/>
    <property type="molecule type" value="Genomic_DNA"/>
</dbReference>
<dbReference type="EC" id="7.1.1.2" evidence="13"/>